<evidence type="ECO:0000313" key="2">
    <source>
        <dbReference type="Proteomes" id="UP000256964"/>
    </source>
</evidence>
<dbReference type="AlphaFoldDB" id="A0A371D5M3"/>
<sequence>MVGLLTLRPVSGHCAAFTFPSPSSAASLSAASRIASVLGRGLLGVGRSWRGLAGTHLASIHIARRDWVCIRPVIVLHLARGEEPRMLGRCRCGAFDAPLRAQNRSNKDTPSGWKDGISAQFPQCCLHDVVCSRIDHLAPHSFLRVLSVHLRSRLLLSRTAFLSLFRATSLGYTDPSGCSR</sequence>
<organism evidence="1 2">
    <name type="scientific">Lentinus brumalis</name>
    <dbReference type="NCBI Taxonomy" id="2498619"/>
    <lineage>
        <taxon>Eukaryota</taxon>
        <taxon>Fungi</taxon>
        <taxon>Dikarya</taxon>
        <taxon>Basidiomycota</taxon>
        <taxon>Agaricomycotina</taxon>
        <taxon>Agaricomycetes</taxon>
        <taxon>Polyporales</taxon>
        <taxon>Polyporaceae</taxon>
        <taxon>Lentinus</taxon>
    </lineage>
</organism>
<protein>
    <submittedName>
        <fullName evidence="1">Uncharacterized protein</fullName>
    </submittedName>
</protein>
<dbReference type="Proteomes" id="UP000256964">
    <property type="component" value="Unassembled WGS sequence"/>
</dbReference>
<dbReference type="EMBL" id="KZ857416">
    <property type="protein sequence ID" value="RDX47825.1"/>
    <property type="molecule type" value="Genomic_DNA"/>
</dbReference>
<reference evidence="1 2" key="1">
    <citation type="journal article" date="2018" name="Biotechnol. Biofuels">
        <title>Integrative visual omics of the white-rot fungus Polyporus brumalis exposes the biotechnological potential of its oxidative enzymes for delignifying raw plant biomass.</title>
        <authorList>
            <person name="Miyauchi S."/>
            <person name="Rancon A."/>
            <person name="Drula E."/>
            <person name="Hage H."/>
            <person name="Chaduli D."/>
            <person name="Favel A."/>
            <person name="Grisel S."/>
            <person name="Henrissat B."/>
            <person name="Herpoel-Gimbert I."/>
            <person name="Ruiz-Duenas F.J."/>
            <person name="Chevret D."/>
            <person name="Hainaut M."/>
            <person name="Lin J."/>
            <person name="Wang M."/>
            <person name="Pangilinan J."/>
            <person name="Lipzen A."/>
            <person name="Lesage-Meessen L."/>
            <person name="Navarro D."/>
            <person name="Riley R."/>
            <person name="Grigoriev I.V."/>
            <person name="Zhou S."/>
            <person name="Raouche S."/>
            <person name="Rosso M.N."/>
        </authorList>
    </citation>
    <scope>NUCLEOTIDE SEQUENCE [LARGE SCALE GENOMIC DNA]</scope>
    <source>
        <strain evidence="1 2">BRFM 1820</strain>
    </source>
</reference>
<accession>A0A371D5M3</accession>
<proteinExistence type="predicted"/>
<keyword evidence="2" id="KW-1185">Reference proteome</keyword>
<gene>
    <name evidence="1" type="ORF">OH76DRAFT_719126</name>
</gene>
<name>A0A371D5M3_9APHY</name>
<evidence type="ECO:0000313" key="1">
    <source>
        <dbReference type="EMBL" id="RDX47825.1"/>
    </source>
</evidence>